<accession>A0ABD4XWI3</accession>
<evidence type="ECO:0000313" key="2">
    <source>
        <dbReference type="Proteomes" id="UP001161139"/>
    </source>
</evidence>
<evidence type="ECO:0000313" key="1">
    <source>
        <dbReference type="EMBL" id="MDH0687081.1"/>
    </source>
</evidence>
<protein>
    <submittedName>
        <fullName evidence="1">Uncharacterized protein</fullName>
    </submittedName>
</protein>
<organism evidence="1 2">
    <name type="scientific">Stutzerimonas stutzeri</name>
    <name type="common">Pseudomonas stutzeri</name>
    <dbReference type="NCBI Taxonomy" id="316"/>
    <lineage>
        <taxon>Bacteria</taxon>
        <taxon>Pseudomonadati</taxon>
        <taxon>Pseudomonadota</taxon>
        <taxon>Gammaproteobacteria</taxon>
        <taxon>Pseudomonadales</taxon>
        <taxon>Pseudomonadaceae</taxon>
        <taxon>Stutzerimonas</taxon>
    </lineage>
</organism>
<comment type="caution">
    <text evidence="1">The sequence shown here is derived from an EMBL/GenBank/DDBJ whole genome shotgun (WGS) entry which is preliminary data.</text>
</comment>
<name>A0ABD4XWI3_STUST</name>
<sequence length="103" mass="11590">MVATTKKLSKAQQFIKDMIRHRGIEFAQIGMMVEVDGGIGTIQGMNDSANLDVVFSNKLKYGKHAHNCHPTWRVKYFDADGKLIAHHDGDRWLIRPDQKAAAV</sequence>
<dbReference type="EMBL" id="JAOCDG010000003">
    <property type="protein sequence ID" value="MDH0687081.1"/>
    <property type="molecule type" value="Genomic_DNA"/>
</dbReference>
<gene>
    <name evidence="1" type="ORF">N5D09_03135</name>
</gene>
<dbReference type="AlphaFoldDB" id="A0ABD4XWI3"/>
<dbReference type="RefSeq" id="WP_279649032.1">
    <property type="nucleotide sequence ID" value="NZ_JAOCDG010000003.1"/>
</dbReference>
<dbReference type="Proteomes" id="UP001161139">
    <property type="component" value="Unassembled WGS sequence"/>
</dbReference>
<reference evidence="1" key="1">
    <citation type="submission" date="2022-09" db="EMBL/GenBank/DDBJ databases">
        <title>Intensive care unit water sources are persistently colonized with multi-drug resistant bacteria and are the site of extensive horizontal gene transfer of antibiotic resistance genes.</title>
        <authorList>
            <person name="Diorio-Toth L."/>
        </authorList>
    </citation>
    <scope>NUCLEOTIDE SEQUENCE</scope>
    <source>
        <strain evidence="1">GD03864</strain>
    </source>
</reference>
<proteinExistence type="predicted"/>